<comment type="catalytic activity">
    <reaction evidence="11">
        <text>1-octadecanoyl-2-(5Z,8Z,11Z,14Z-eicosatetraenoyl)-sn-glycerol + H2O = 2-(5Z,8Z,11Z,14Z-eicosatetraenoyl)-glycerol + octadecanoate + H(+)</text>
        <dbReference type="Rhea" id="RHEA:38507"/>
        <dbReference type="ChEBI" id="CHEBI:15377"/>
        <dbReference type="ChEBI" id="CHEBI:15378"/>
        <dbReference type="ChEBI" id="CHEBI:25629"/>
        <dbReference type="ChEBI" id="CHEBI:52392"/>
        <dbReference type="ChEBI" id="CHEBI:75728"/>
    </reaction>
</comment>
<dbReference type="Gene3D" id="3.40.50.1820">
    <property type="entry name" value="alpha/beta hydrolase"/>
    <property type="match status" value="1"/>
</dbReference>
<dbReference type="GO" id="GO:0005739">
    <property type="term" value="C:mitochondrion"/>
    <property type="evidence" value="ECO:0007669"/>
    <property type="project" value="TreeGrafter"/>
</dbReference>
<evidence type="ECO:0000256" key="10">
    <source>
        <dbReference type="ARBA" id="ARBA00048513"/>
    </source>
</evidence>
<evidence type="ECO:0000256" key="11">
    <source>
        <dbReference type="ARBA" id="ARBA00048919"/>
    </source>
</evidence>
<evidence type="ECO:0000259" key="12">
    <source>
        <dbReference type="Pfam" id="PF00561"/>
    </source>
</evidence>
<accession>D1GZ19</accession>
<organism evidence="13">
    <name type="scientific">Drosophila phaeopleura</name>
    <dbReference type="NCBI Taxonomy" id="195712"/>
    <lineage>
        <taxon>Eukaryota</taxon>
        <taxon>Metazoa</taxon>
        <taxon>Ecdysozoa</taxon>
        <taxon>Arthropoda</taxon>
        <taxon>Hexapoda</taxon>
        <taxon>Insecta</taxon>
        <taxon>Pterygota</taxon>
        <taxon>Neoptera</taxon>
        <taxon>Endopterygota</taxon>
        <taxon>Diptera</taxon>
        <taxon>Brachycera</taxon>
        <taxon>Muscomorpha</taxon>
        <taxon>Ephydroidea</taxon>
        <taxon>Drosophilidae</taxon>
        <taxon>Drosophila</taxon>
        <taxon>Sophophora</taxon>
    </lineage>
</organism>
<comment type="catalytic activity">
    <reaction evidence="5">
        <text>a 1,2-diacyl-sn-glycerol + H2O = a 2-acylglycerol + a fatty acid + H(+)</text>
        <dbReference type="Rhea" id="RHEA:33275"/>
        <dbReference type="ChEBI" id="CHEBI:15377"/>
        <dbReference type="ChEBI" id="CHEBI:15378"/>
        <dbReference type="ChEBI" id="CHEBI:17389"/>
        <dbReference type="ChEBI" id="CHEBI:17815"/>
        <dbReference type="ChEBI" id="CHEBI:28868"/>
        <dbReference type="EC" id="3.1.1.116"/>
    </reaction>
</comment>
<comment type="similarity">
    <text evidence="1">Belongs to the AB hydrolase superfamily.</text>
</comment>
<comment type="catalytic activity">
    <reaction evidence="10">
        <text>1-octadecanoyl-2-(9Z-octadecenoyl)-sn-glycerol + H2O = 2-(9Z-octadecenoyl)-glycerol + octadecanoate + H(+)</text>
        <dbReference type="Rhea" id="RHEA:77103"/>
        <dbReference type="ChEBI" id="CHEBI:15377"/>
        <dbReference type="ChEBI" id="CHEBI:15378"/>
        <dbReference type="ChEBI" id="CHEBI:25629"/>
        <dbReference type="ChEBI" id="CHEBI:73990"/>
        <dbReference type="ChEBI" id="CHEBI:75468"/>
    </reaction>
</comment>
<feature type="domain" description="AB hydrolase-1" evidence="12">
    <location>
        <begin position="44"/>
        <end position="285"/>
    </location>
</feature>
<dbReference type="InterPro" id="IPR029058">
    <property type="entry name" value="AB_hydrolase_fold"/>
</dbReference>
<name>D1GZ19_9MUSC</name>
<evidence type="ECO:0000256" key="1">
    <source>
        <dbReference type="ARBA" id="ARBA00008645"/>
    </source>
</evidence>
<evidence type="ECO:0000256" key="7">
    <source>
        <dbReference type="ARBA" id="ARBA00044064"/>
    </source>
</evidence>
<dbReference type="Pfam" id="PF00561">
    <property type="entry name" value="Abhydrolase_1"/>
    <property type="match status" value="1"/>
</dbReference>
<comment type="catalytic activity">
    <reaction evidence="8">
        <text>1-octadecanoyl-2-(4Z,7Z,10Z,13Z,16Z,19Z-docosahexaenoyl)-sn-glycerol + H2O = 2-(4Z,7Z,10Z,13Z,16Z,19Z-docosahexaenoyl)-glycerol + octadecanoate + H(+)</text>
        <dbReference type="Rhea" id="RHEA:77107"/>
        <dbReference type="ChEBI" id="CHEBI:15377"/>
        <dbReference type="ChEBI" id="CHEBI:15378"/>
        <dbReference type="ChEBI" id="CHEBI:25629"/>
        <dbReference type="ChEBI" id="CHEBI:77129"/>
        <dbReference type="ChEBI" id="CHEBI:186738"/>
    </reaction>
</comment>
<evidence type="ECO:0000256" key="6">
    <source>
        <dbReference type="ARBA" id="ARBA00043742"/>
    </source>
</evidence>
<evidence type="ECO:0000256" key="4">
    <source>
        <dbReference type="ARBA" id="ARBA00042703"/>
    </source>
</evidence>
<dbReference type="PANTHER" id="PTHR46118">
    <property type="entry name" value="PROTEIN ABHD11"/>
    <property type="match status" value="1"/>
</dbReference>
<evidence type="ECO:0000256" key="9">
    <source>
        <dbReference type="ARBA" id="ARBA00048504"/>
    </source>
</evidence>
<evidence type="ECO:0000256" key="2">
    <source>
        <dbReference type="ARBA" id="ARBA00022801"/>
    </source>
</evidence>
<dbReference type="PANTHER" id="PTHR46118:SF4">
    <property type="entry name" value="PROTEIN ABHD11"/>
    <property type="match status" value="1"/>
</dbReference>
<protein>
    <recommendedName>
        <fullName evidence="7">sn-1-specific diacylglycerol lipase ABHD11</fullName>
        <ecNumber evidence="3">3.1.1.116</ecNumber>
    </recommendedName>
    <alternativeName>
        <fullName evidence="4">Alpha/beta hydrolase domain-containing protein 11</fullName>
    </alternativeName>
</protein>
<dbReference type="EMBL" id="FN546758">
    <property type="protein sequence ID" value="CBE67057.1"/>
    <property type="molecule type" value="Genomic_DNA"/>
</dbReference>
<dbReference type="SUPFAM" id="SSF53474">
    <property type="entry name" value="alpha/beta-Hydrolases"/>
    <property type="match status" value="1"/>
</dbReference>
<dbReference type="EC" id="3.1.1.116" evidence="3"/>
<proteinExistence type="inferred from homology"/>
<evidence type="ECO:0000256" key="8">
    <source>
        <dbReference type="ARBA" id="ARBA00048283"/>
    </source>
</evidence>
<gene>
    <name evidence="13" type="primary">CG14717</name>
</gene>
<evidence type="ECO:0000313" key="13">
    <source>
        <dbReference type="EMBL" id="CBE67057.1"/>
    </source>
</evidence>
<dbReference type="AlphaFoldDB" id="D1GZ19"/>
<dbReference type="InterPro" id="IPR000073">
    <property type="entry name" value="AB_hydrolase_1"/>
</dbReference>
<evidence type="ECO:0000256" key="3">
    <source>
        <dbReference type="ARBA" id="ARBA00026104"/>
    </source>
</evidence>
<keyword evidence="2" id="KW-0378">Hydrolase</keyword>
<dbReference type="GO" id="GO:0052689">
    <property type="term" value="F:carboxylic ester hydrolase activity"/>
    <property type="evidence" value="ECO:0007669"/>
    <property type="project" value="TreeGrafter"/>
</dbReference>
<comment type="catalytic activity">
    <reaction evidence="9">
        <text>1,2-didecanoylglycerol + H2O = decanoylglycerol + decanoate + H(+)</text>
        <dbReference type="Rhea" id="RHEA:48596"/>
        <dbReference type="ChEBI" id="CHEBI:11152"/>
        <dbReference type="ChEBI" id="CHEBI:15377"/>
        <dbReference type="ChEBI" id="CHEBI:15378"/>
        <dbReference type="ChEBI" id="CHEBI:27689"/>
        <dbReference type="ChEBI" id="CHEBI:90605"/>
    </reaction>
</comment>
<sequence length="299" mass="33984">MRQYRLGSVRPSEARIQNYVQRLEEGVRLQYVSYRLPHNQQLSPSIVVMHGLAQSLSSWRRVARHLCSKGPRRVISLNARNHGASPRTEGNTALNMASDVLTLMRRMGLTRIVALGHGMGGRAMMTLALVQPCLVDRLIVVDVTTGPVPDDWYFSRERFEMMTQIGPTIPGHLTLNQGRLFVLKKVKHNMKDYRNIVTILQNLRKPNENSFAWSLNTKAVLNSWNDLVTHYEDTLKGLKPYTGKVLLIGGSQSRFVTSSTIDIMKKYFPNTTVKYLDTGPQVFAEQPNKFDQLVADFTR</sequence>
<reference evidence="13" key="1">
    <citation type="journal article" date="2012" name="Int J Evol Biol">
        <title>Inter- and intraspecific variation in Drosophila genes with sex-biased expression.</title>
        <authorList>
            <person name="Muller L."/>
            <person name="Grath S."/>
            <person name="von Heckel K."/>
            <person name="Parsch J."/>
        </authorList>
    </citation>
    <scope>NUCLEOTIDE SEQUENCE</scope>
    <source>
        <strain evidence="13">Dph</strain>
    </source>
</reference>
<comment type="catalytic activity">
    <reaction evidence="6">
        <text>a 1,3-diacyl-sn-glycerol + H2O = a 1-acyl-sn-glycerol + a fatty acid + H(+)</text>
        <dbReference type="Rhea" id="RHEA:38503"/>
        <dbReference type="ChEBI" id="CHEBI:15377"/>
        <dbReference type="ChEBI" id="CHEBI:15378"/>
        <dbReference type="ChEBI" id="CHEBI:28868"/>
        <dbReference type="ChEBI" id="CHEBI:64683"/>
        <dbReference type="ChEBI" id="CHEBI:77272"/>
    </reaction>
</comment>
<evidence type="ECO:0000256" key="5">
    <source>
        <dbReference type="ARBA" id="ARBA00043667"/>
    </source>
</evidence>